<reference evidence="2" key="1">
    <citation type="submission" date="2013-08" db="EMBL/GenBank/DDBJ databases">
        <authorList>
            <person name="Mendez C."/>
            <person name="Richter M."/>
            <person name="Ferrer M."/>
            <person name="Sanchez J."/>
        </authorList>
    </citation>
    <scope>NUCLEOTIDE SEQUENCE</scope>
</reference>
<dbReference type="GO" id="GO:0032259">
    <property type="term" value="P:methylation"/>
    <property type="evidence" value="ECO:0007669"/>
    <property type="project" value="UniProtKB-KW"/>
</dbReference>
<dbReference type="InterPro" id="IPR028896">
    <property type="entry name" value="GcvT/YgfZ/DmdA"/>
</dbReference>
<sequence length="124" mass="13481">MSRTGYTGELGYELFLEASQMPEVFGALLRGGATACGLGARDTLRMEKGYLLSGVDFHGDRTPLEAGLDRFLEFDHRFVGREALERQKTAGGYPLWTGLLGEDPTAIPRHGMPLLLEGKPVGVV</sequence>
<feature type="non-terminal residue" evidence="2">
    <location>
        <position position="124"/>
    </location>
</feature>
<dbReference type="GO" id="GO:0005829">
    <property type="term" value="C:cytosol"/>
    <property type="evidence" value="ECO:0007669"/>
    <property type="project" value="TreeGrafter"/>
</dbReference>
<dbReference type="EMBL" id="AUZY01013197">
    <property type="protein sequence ID" value="EQD26234.1"/>
    <property type="molecule type" value="Genomic_DNA"/>
</dbReference>
<evidence type="ECO:0000313" key="2">
    <source>
        <dbReference type="EMBL" id="EQD26234.1"/>
    </source>
</evidence>
<dbReference type="GO" id="GO:0008168">
    <property type="term" value="F:methyltransferase activity"/>
    <property type="evidence" value="ECO:0007669"/>
    <property type="project" value="UniProtKB-KW"/>
</dbReference>
<name>T0ZB83_9ZZZZ</name>
<keyword evidence="2" id="KW-0808">Transferase</keyword>
<dbReference type="PANTHER" id="PTHR43757">
    <property type="entry name" value="AMINOMETHYLTRANSFERASE"/>
    <property type="match status" value="1"/>
</dbReference>
<protein>
    <submittedName>
        <fullName evidence="2">Glycine cleavage system aminomethyltransferase T</fullName>
    </submittedName>
</protein>
<accession>T0ZB83</accession>
<dbReference type="InterPro" id="IPR027266">
    <property type="entry name" value="TrmE/GcvT-like"/>
</dbReference>
<organism evidence="2">
    <name type="scientific">mine drainage metagenome</name>
    <dbReference type="NCBI Taxonomy" id="410659"/>
    <lineage>
        <taxon>unclassified sequences</taxon>
        <taxon>metagenomes</taxon>
        <taxon>ecological metagenomes</taxon>
    </lineage>
</organism>
<evidence type="ECO:0000259" key="1">
    <source>
        <dbReference type="Pfam" id="PF01571"/>
    </source>
</evidence>
<dbReference type="Pfam" id="PF01571">
    <property type="entry name" value="GCV_T"/>
    <property type="match status" value="1"/>
</dbReference>
<dbReference type="AlphaFoldDB" id="T0ZB83"/>
<dbReference type="PANTHER" id="PTHR43757:SF2">
    <property type="entry name" value="AMINOMETHYLTRANSFERASE, MITOCHONDRIAL"/>
    <property type="match status" value="1"/>
</dbReference>
<dbReference type="Gene3D" id="3.30.1360.120">
    <property type="entry name" value="Probable tRNA modification gtpase trme, domain 1"/>
    <property type="match status" value="1"/>
</dbReference>
<dbReference type="InterPro" id="IPR006222">
    <property type="entry name" value="GCVT_N"/>
</dbReference>
<proteinExistence type="predicted"/>
<feature type="domain" description="GCVT N-terminal" evidence="1">
    <location>
        <begin position="1"/>
        <end position="75"/>
    </location>
</feature>
<dbReference type="SUPFAM" id="SSF103025">
    <property type="entry name" value="Folate-binding domain"/>
    <property type="match status" value="1"/>
</dbReference>
<reference evidence="2" key="2">
    <citation type="journal article" date="2014" name="ISME J.">
        <title>Microbial stratification in low pH oxic and suboxic macroscopic growths along an acid mine drainage.</title>
        <authorList>
            <person name="Mendez-Garcia C."/>
            <person name="Mesa V."/>
            <person name="Sprenger R.R."/>
            <person name="Richter M."/>
            <person name="Diez M.S."/>
            <person name="Solano J."/>
            <person name="Bargiela R."/>
            <person name="Golyshina O.V."/>
            <person name="Manteca A."/>
            <person name="Ramos J.L."/>
            <person name="Gallego J.R."/>
            <person name="Llorente I."/>
            <person name="Martins Dos Santos V.A."/>
            <person name="Jensen O.N."/>
            <person name="Pelaez A.I."/>
            <person name="Sanchez J."/>
            <person name="Ferrer M."/>
        </authorList>
    </citation>
    <scope>NUCLEOTIDE SEQUENCE</scope>
</reference>
<keyword evidence="2" id="KW-0489">Methyltransferase</keyword>
<gene>
    <name evidence="2" type="ORF">B1B_19635</name>
</gene>
<comment type="caution">
    <text evidence="2">The sequence shown here is derived from an EMBL/GenBank/DDBJ whole genome shotgun (WGS) entry which is preliminary data.</text>
</comment>